<dbReference type="EMBL" id="BEXB01000005">
    <property type="protein sequence ID" value="GAY75398.1"/>
    <property type="molecule type" value="Genomic_DNA"/>
</dbReference>
<name>A0A4Y1Z949_9BACL</name>
<feature type="region of interest" description="Disordered" evidence="1">
    <location>
        <begin position="1"/>
        <end position="38"/>
    </location>
</feature>
<evidence type="ECO:0000313" key="2">
    <source>
        <dbReference type="EMBL" id="GAY75398.1"/>
    </source>
</evidence>
<gene>
    <name evidence="2" type="ORF">NBRC111894_952</name>
</gene>
<proteinExistence type="predicted"/>
<reference evidence="2 3" key="1">
    <citation type="submission" date="2017-11" db="EMBL/GenBank/DDBJ databases">
        <title>Draft Genome Sequence of Sporolactobacillus inulinus NBRC 111894 Isolated from Koso, a Japanese Sugar-Vegetable Fermented Beverage.</title>
        <authorList>
            <person name="Chiou T.Y."/>
            <person name="Oshima K."/>
            <person name="Suda W."/>
            <person name="Hattori M."/>
            <person name="Takahashi T."/>
        </authorList>
    </citation>
    <scope>NUCLEOTIDE SEQUENCE [LARGE SCALE GENOMIC DNA]</scope>
    <source>
        <strain evidence="2 3">NBRC111894</strain>
    </source>
</reference>
<sequence length="38" mass="4141">MQKTVHQRGGALAPAASEQSERTQKPGWFKDQAQLGCV</sequence>
<protein>
    <submittedName>
        <fullName evidence="2">Uncharacterized protein</fullName>
    </submittedName>
</protein>
<organism evidence="2 3">
    <name type="scientific">Sporolactobacillus inulinus</name>
    <dbReference type="NCBI Taxonomy" id="2078"/>
    <lineage>
        <taxon>Bacteria</taxon>
        <taxon>Bacillati</taxon>
        <taxon>Bacillota</taxon>
        <taxon>Bacilli</taxon>
        <taxon>Bacillales</taxon>
        <taxon>Sporolactobacillaceae</taxon>
        <taxon>Sporolactobacillus</taxon>
    </lineage>
</organism>
<comment type="caution">
    <text evidence="2">The sequence shown here is derived from an EMBL/GenBank/DDBJ whole genome shotgun (WGS) entry which is preliminary data.</text>
</comment>
<evidence type="ECO:0000313" key="3">
    <source>
        <dbReference type="Proteomes" id="UP000319716"/>
    </source>
</evidence>
<evidence type="ECO:0000256" key="1">
    <source>
        <dbReference type="SAM" id="MobiDB-lite"/>
    </source>
</evidence>
<dbReference type="Proteomes" id="UP000319716">
    <property type="component" value="Unassembled WGS sequence"/>
</dbReference>
<dbReference type="AlphaFoldDB" id="A0A4Y1Z949"/>
<accession>A0A4Y1Z949</accession>